<name>A0A937UT50_9ACTN</name>
<dbReference type="InterPro" id="IPR050509">
    <property type="entry name" value="CoA-transferase_III"/>
</dbReference>
<keyword evidence="2" id="KW-1185">Reference proteome</keyword>
<dbReference type="GO" id="GO:0016740">
    <property type="term" value="F:transferase activity"/>
    <property type="evidence" value="ECO:0007669"/>
    <property type="project" value="UniProtKB-KW"/>
</dbReference>
<dbReference type="Proteomes" id="UP000604475">
    <property type="component" value="Unassembled WGS sequence"/>
</dbReference>
<reference evidence="1" key="1">
    <citation type="submission" date="2020-12" db="EMBL/GenBank/DDBJ databases">
        <title>Genomic characterization of non-nitrogen-fixing Frankia strains.</title>
        <authorList>
            <person name="Carlos-Shanley C."/>
            <person name="Guerra T."/>
            <person name="Hahn D."/>
        </authorList>
    </citation>
    <scope>NUCLEOTIDE SEQUENCE</scope>
    <source>
        <strain evidence="1">CN6</strain>
    </source>
</reference>
<accession>A0A937UT50</accession>
<protein>
    <submittedName>
        <fullName evidence="1">CoA transferase</fullName>
    </submittedName>
</protein>
<evidence type="ECO:0000313" key="2">
    <source>
        <dbReference type="Proteomes" id="UP000604475"/>
    </source>
</evidence>
<dbReference type="InterPro" id="IPR044855">
    <property type="entry name" value="CoA-Trfase_III_dom3_sf"/>
</dbReference>
<comment type="caution">
    <text evidence="1">The sequence shown here is derived from an EMBL/GenBank/DDBJ whole genome shotgun (WGS) entry which is preliminary data.</text>
</comment>
<dbReference type="AlphaFoldDB" id="A0A937UT50"/>
<dbReference type="Pfam" id="PF02515">
    <property type="entry name" value="CoA_transf_3"/>
    <property type="match status" value="1"/>
</dbReference>
<dbReference type="InterPro" id="IPR023606">
    <property type="entry name" value="CoA-Trfase_III_dom_1_sf"/>
</dbReference>
<keyword evidence="1" id="KW-0808">Transferase</keyword>
<dbReference type="InterPro" id="IPR003673">
    <property type="entry name" value="CoA-Trfase_fam_III"/>
</dbReference>
<evidence type="ECO:0000313" key="1">
    <source>
        <dbReference type="EMBL" id="MBL7632758.1"/>
    </source>
</evidence>
<dbReference type="SUPFAM" id="SSF89796">
    <property type="entry name" value="CoA-transferase family III (CaiB/BaiF)"/>
    <property type="match status" value="1"/>
</dbReference>
<dbReference type="Gene3D" id="3.40.50.10540">
    <property type="entry name" value="Crotonobetainyl-coa:carnitine coa-transferase, domain 1"/>
    <property type="match status" value="1"/>
</dbReference>
<proteinExistence type="predicted"/>
<gene>
    <name evidence="1" type="ORF">I7412_37520</name>
</gene>
<dbReference type="PANTHER" id="PTHR48228">
    <property type="entry name" value="SUCCINYL-COA--D-CITRAMALATE COA-TRANSFERASE"/>
    <property type="match status" value="1"/>
</dbReference>
<sequence>MTAVLNGVRVVEVAEHGFVPAAGALLSDWGAEVIKIEPTVRGDAARGLVSAGPMDVHVLFQSANRGKKSLALDLSEEAGREILYRIVATADVFLTNKLSKVRERLRIDVEQIRAHNPNIVYVRGSGQGERGEQADRGSYDLLSFWHRTGTSVATRSRDGEIPFLPAPGFGDFTGSMYIAGGVMGALFHRGRTGEAPVVDVSLLATGMWSMGGAIAVAAIDDTWNWPPRLRNPLSAIYRTKDDRWLAFSCLQAAHYWALLAPVIGRPELATDPRFSDHQAMFANSADASAILTEVFLERTLDQWSAALADFSGQWVPVQDVKDVLHDPQALANDYLQTCHTDSGRPFTLVSAPVQFDGQAASSSRAPGFNEHGDSILTGLGIAWDHIVDLKVRGVVA</sequence>
<dbReference type="RefSeq" id="WP_203004114.1">
    <property type="nucleotide sequence ID" value="NZ_JADWYU010000207.1"/>
</dbReference>
<dbReference type="PANTHER" id="PTHR48228:SF2">
    <property type="entry name" value="E-CINNAMOYL-COA:R-PHENYLLACTATE COA TRANSFERASE LARGE SUBUNIT"/>
    <property type="match status" value="1"/>
</dbReference>
<dbReference type="EMBL" id="JAEACQ010000349">
    <property type="protein sequence ID" value="MBL7632758.1"/>
    <property type="molecule type" value="Genomic_DNA"/>
</dbReference>
<organism evidence="1 2">
    <name type="scientific">Frankia nepalensis</name>
    <dbReference type="NCBI Taxonomy" id="1836974"/>
    <lineage>
        <taxon>Bacteria</taxon>
        <taxon>Bacillati</taxon>
        <taxon>Actinomycetota</taxon>
        <taxon>Actinomycetes</taxon>
        <taxon>Frankiales</taxon>
        <taxon>Frankiaceae</taxon>
        <taxon>Frankia</taxon>
    </lineage>
</organism>
<dbReference type="Gene3D" id="3.30.1540.10">
    <property type="entry name" value="formyl-coa transferase, domain 3"/>
    <property type="match status" value="1"/>
</dbReference>